<name>A0A0I9ZTM2_9MYCO</name>
<comment type="caution">
    <text evidence="9">The sequence shown here is derived from an EMBL/GenBank/DDBJ whole genome shotgun (WGS) entry which is preliminary data.</text>
</comment>
<evidence type="ECO:0000259" key="8">
    <source>
        <dbReference type="Pfam" id="PF02897"/>
    </source>
</evidence>
<dbReference type="Proteomes" id="UP000036334">
    <property type="component" value="Unassembled WGS sequence"/>
</dbReference>
<dbReference type="STRING" id="1202450.B586_17285"/>
<dbReference type="GO" id="GO:0004252">
    <property type="term" value="F:serine-type endopeptidase activity"/>
    <property type="evidence" value="ECO:0007669"/>
    <property type="project" value="UniProtKB-EC"/>
</dbReference>
<dbReference type="GO" id="GO:0005829">
    <property type="term" value="C:cytosol"/>
    <property type="evidence" value="ECO:0007669"/>
    <property type="project" value="TreeGrafter"/>
</dbReference>
<dbReference type="GO" id="GO:0006508">
    <property type="term" value="P:proteolysis"/>
    <property type="evidence" value="ECO:0007669"/>
    <property type="project" value="UniProtKB-KW"/>
</dbReference>
<evidence type="ECO:0000256" key="3">
    <source>
        <dbReference type="ARBA" id="ARBA00022670"/>
    </source>
</evidence>
<keyword evidence="4" id="KW-0378">Hydrolase</keyword>
<comment type="catalytic activity">
    <reaction evidence="1">
        <text>Hydrolysis of Pro-|-Xaa &gt;&gt; Ala-|-Xaa in oligopeptides.</text>
        <dbReference type="EC" id="3.4.21.26"/>
    </reaction>
</comment>
<feature type="domain" description="Peptidase S9A N-terminal" evidence="8">
    <location>
        <begin position="2"/>
        <end position="390"/>
    </location>
</feature>
<keyword evidence="5" id="KW-0720">Serine protease</keyword>
<evidence type="ECO:0000256" key="4">
    <source>
        <dbReference type="ARBA" id="ARBA00022801"/>
    </source>
</evidence>
<keyword evidence="3" id="KW-0645">Protease</keyword>
<dbReference type="InterPro" id="IPR051167">
    <property type="entry name" value="Prolyl_oligopep/macrocyclase"/>
</dbReference>
<reference evidence="9 10" key="1">
    <citation type="submission" date="2015-05" db="EMBL/GenBank/DDBJ databases">
        <title>Genome sequence of Mycobacterium haemophilum.</title>
        <authorList>
            <person name="Greninger A.L."/>
            <person name="Cunningham G."/>
            <person name="Miller S."/>
        </authorList>
    </citation>
    <scope>NUCLEOTIDE SEQUENCE [LARGE SCALE GENOMIC DNA]</scope>
    <source>
        <strain evidence="10">UC1</strain>
    </source>
</reference>
<dbReference type="InterPro" id="IPR023302">
    <property type="entry name" value="Pept_S9A_N"/>
</dbReference>
<dbReference type="PANTHER" id="PTHR42881:SF2">
    <property type="entry name" value="PROLYL ENDOPEPTIDASE"/>
    <property type="match status" value="1"/>
</dbReference>
<keyword evidence="10" id="KW-1185">Reference proteome</keyword>
<dbReference type="Gene3D" id="2.130.10.120">
    <property type="entry name" value="Prolyl oligopeptidase, N-terminal domain"/>
    <property type="match status" value="1"/>
</dbReference>
<evidence type="ECO:0000259" key="7">
    <source>
        <dbReference type="Pfam" id="PF00326"/>
    </source>
</evidence>
<dbReference type="PATRIC" id="fig|29311.18.peg.402"/>
<dbReference type="PRINTS" id="PR00862">
    <property type="entry name" value="PROLIGOPTASE"/>
</dbReference>
<evidence type="ECO:0000256" key="2">
    <source>
        <dbReference type="ARBA" id="ARBA00011897"/>
    </source>
</evidence>
<evidence type="ECO:0000256" key="6">
    <source>
        <dbReference type="SAM" id="MobiDB-lite"/>
    </source>
</evidence>
<dbReference type="PANTHER" id="PTHR42881">
    <property type="entry name" value="PROLYL ENDOPEPTIDASE"/>
    <property type="match status" value="1"/>
</dbReference>
<proteinExistence type="predicted"/>
<evidence type="ECO:0000256" key="5">
    <source>
        <dbReference type="ARBA" id="ARBA00022825"/>
    </source>
</evidence>
<dbReference type="Gene3D" id="3.40.50.1820">
    <property type="entry name" value="alpha/beta hydrolase"/>
    <property type="match status" value="1"/>
</dbReference>
<sequence length="691" mass="73882">MIPDPYRWLEDDDSPHCLRWLDEQTELLEASAVSLSLRGFFGDVVAELTAAGSVMSPVTSTPVVRGPRRFFLRRRSGQELPILMMAAGSGPDRVLLDPAAIDPCGLTTLDAWHPSWSGRLVAAQLSRAGNERPELRVLDVDTGDPVGRPVHPGRQTPVAWLPDDSGYYYVHDSGSEGLGQVRVHRLDDQTTPDAVVFQTPLRQLAVTVSGDKRWLVISAMAGGQAGNRIYLADLADGNSRAPRLLKVYDGTVDGSQALLKVGPRNLMYAITTRDAPAGRVCLVDPDRPTRDAWRTVVTLPPRHVLTGCTALVEPRRGQLCFLVSSSGSGEPRLVLYDVHGRPLYDVPTPGSGPGTLTNLTSAPGDSGQAWFLYTDFMTPAAVYRFDLADRRVHRDDTGDAPSPAGPAATVHRVSYPADDGTRIPIYLIVPAGITDGPRPTILSAYGGFGVSAAAAYSPSVLAWVKAGGIYAIAGIRGGGEYGSQWHAAGRGPNKSKAFSDFAAAARWLHSNGLTTPRQLAIRGASHSGLTVAVALTRDPHLYAAAVCSSPLTDMIRYPRLGAGALWTAEFGDPSNTEDRNVLLRYSPYHNVRPGTAFPAVLLTSPRRDARVGAGHARKLTAALQHATSSTNPILLRTEDHVGHGPRAASRLINMDADALAFCAAHTGLTAPGTAEKLNDRTGHEHGPNRGM</sequence>
<dbReference type="Pfam" id="PF00326">
    <property type="entry name" value="Peptidase_S9"/>
    <property type="match status" value="1"/>
</dbReference>
<dbReference type="EMBL" id="LDPR01000001">
    <property type="protein sequence ID" value="KLO39278.1"/>
    <property type="molecule type" value="Genomic_DNA"/>
</dbReference>
<dbReference type="SUPFAM" id="SSF53474">
    <property type="entry name" value="alpha/beta-Hydrolases"/>
    <property type="match status" value="1"/>
</dbReference>
<evidence type="ECO:0000313" key="9">
    <source>
        <dbReference type="EMBL" id="KLO39278.1"/>
    </source>
</evidence>
<gene>
    <name evidence="9" type="ORF">ABH38_01820</name>
</gene>
<dbReference type="SUPFAM" id="SSF50993">
    <property type="entry name" value="Peptidase/esterase 'gauge' domain"/>
    <property type="match status" value="1"/>
</dbReference>
<protein>
    <recommendedName>
        <fullName evidence="2">prolyl oligopeptidase</fullName>
        <ecNumber evidence="2">3.4.21.26</ecNumber>
    </recommendedName>
</protein>
<feature type="domain" description="Peptidase S9 prolyl oligopeptidase catalytic" evidence="7">
    <location>
        <begin position="460"/>
        <end position="667"/>
    </location>
</feature>
<dbReference type="InterPro" id="IPR002470">
    <property type="entry name" value="Peptidase_S9A"/>
</dbReference>
<evidence type="ECO:0000256" key="1">
    <source>
        <dbReference type="ARBA" id="ARBA00001070"/>
    </source>
</evidence>
<dbReference type="InterPro" id="IPR001375">
    <property type="entry name" value="Peptidase_S9_cat"/>
</dbReference>
<dbReference type="EC" id="3.4.21.26" evidence="2"/>
<accession>A0A0I9ZTM2</accession>
<organism evidence="9 10">
    <name type="scientific">Mycobacterium haemophilum</name>
    <dbReference type="NCBI Taxonomy" id="29311"/>
    <lineage>
        <taxon>Bacteria</taxon>
        <taxon>Bacillati</taxon>
        <taxon>Actinomycetota</taxon>
        <taxon>Actinomycetes</taxon>
        <taxon>Mycobacteriales</taxon>
        <taxon>Mycobacteriaceae</taxon>
        <taxon>Mycobacterium</taxon>
    </lineage>
</organism>
<feature type="compositionally biased region" description="Basic and acidic residues" evidence="6">
    <location>
        <begin position="676"/>
        <end position="691"/>
    </location>
</feature>
<dbReference type="GO" id="GO:0070012">
    <property type="term" value="F:oligopeptidase activity"/>
    <property type="evidence" value="ECO:0007669"/>
    <property type="project" value="TreeGrafter"/>
</dbReference>
<dbReference type="InterPro" id="IPR029058">
    <property type="entry name" value="AB_hydrolase_fold"/>
</dbReference>
<dbReference type="Pfam" id="PF02897">
    <property type="entry name" value="Peptidase_S9_N"/>
    <property type="match status" value="1"/>
</dbReference>
<feature type="region of interest" description="Disordered" evidence="6">
    <location>
        <begin position="671"/>
        <end position="691"/>
    </location>
</feature>
<evidence type="ECO:0000313" key="10">
    <source>
        <dbReference type="Proteomes" id="UP000036334"/>
    </source>
</evidence>
<dbReference type="AlphaFoldDB" id="A0A0I9ZTM2"/>